<evidence type="ECO:0000256" key="6">
    <source>
        <dbReference type="ARBA" id="ARBA00023136"/>
    </source>
</evidence>
<dbReference type="CDD" id="cd03262">
    <property type="entry name" value="ABC_HisP_GlnQ"/>
    <property type="match status" value="1"/>
</dbReference>
<dbReference type="Gene3D" id="3.40.50.300">
    <property type="entry name" value="P-loop containing nucleotide triphosphate hydrolases"/>
    <property type="match status" value="1"/>
</dbReference>
<evidence type="ECO:0000313" key="9">
    <source>
        <dbReference type="Proteomes" id="UP001549104"/>
    </source>
</evidence>
<dbReference type="EMBL" id="JBEPME010000002">
    <property type="protein sequence ID" value="MET3656820.1"/>
    <property type="molecule type" value="Genomic_DNA"/>
</dbReference>
<feature type="domain" description="ABC transporter" evidence="7">
    <location>
        <begin position="4"/>
        <end position="245"/>
    </location>
</feature>
<evidence type="ECO:0000256" key="1">
    <source>
        <dbReference type="ARBA" id="ARBA00004202"/>
    </source>
</evidence>
<dbReference type="PANTHER" id="PTHR43166">
    <property type="entry name" value="AMINO ACID IMPORT ATP-BINDING PROTEIN"/>
    <property type="match status" value="1"/>
</dbReference>
<keyword evidence="4" id="KW-0547">Nucleotide-binding</keyword>
<comment type="subcellular location">
    <subcellularLocation>
        <location evidence="1">Cell membrane</location>
        <topology evidence="1">Peripheral membrane protein</topology>
    </subcellularLocation>
</comment>
<keyword evidence="6" id="KW-0472">Membrane</keyword>
<dbReference type="Pfam" id="PF00005">
    <property type="entry name" value="ABC_tran"/>
    <property type="match status" value="1"/>
</dbReference>
<sequence>MSIIQITNLKKSFGLNEVLQGIDLTINKSEVVVIMGPSGSGKSTFLRCLTFLEEPSDGIIEIGEFTVLAGGKIERKRKKVIRELRKKTGFVFQSFNLFPHKTAIENVMEGPIIIHGTKPVEARKLAEALLIKVGLGDRCDHYPAQLSGGQQQRVAIARSLALNPLVMLFDEPTSALDPELVREVLQVIKDLAQEGMTMIIVTHEMNFAKDVADRIVFMDEGLIVEQGTSAEIFQTPKEERTRRFLSKVE</sequence>
<dbReference type="SUPFAM" id="SSF52540">
    <property type="entry name" value="P-loop containing nucleoside triphosphate hydrolases"/>
    <property type="match status" value="1"/>
</dbReference>
<dbReference type="InterPro" id="IPR017871">
    <property type="entry name" value="ABC_transporter-like_CS"/>
</dbReference>
<proteinExistence type="predicted"/>
<dbReference type="InterPro" id="IPR030679">
    <property type="entry name" value="ABC_ATPase_HisP-typ"/>
</dbReference>
<reference evidence="8 9" key="1">
    <citation type="submission" date="2024-06" db="EMBL/GenBank/DDBJ databases">
        <title>Sorghum-associated microbial communities from plants grown in Nebraska, USA.</title>
        <authorList>
            <person name="Schachtman D."/>
        </authorList>
    </citation>
    <scope>NUCLEOTIDE SEQUENCE [LARGE SCALE GENOMIC DNA]</scope>
    <source>
        <strain evidence="8 9">1288</strain>
    </source>
</reference>
<dbReference type="Proteomes" id="UP001549104">
    <property type="component" value="Unassembled WGS sequence"/>
</dbReference>
<dbReference type="InterPro" id="IPR003439">
    <property type="entry name" value="ABC_transporter-like_ATP-bd"/>
</dbReference>
<evidence type="ECO:0000259" key="7">
    <source>
        <dbReference type="PROSITE" id="PS50893"/>
    </source>
</evidence>
<keyword evidence="3" id="KW-1003">Cell membrane</keyword>
<dbReference type="InterPro" id="IPR003593">
    <property type="entry name" value="AAA+_ATPase"/>
</dbReference>
<keyword evidence="2" id="KW-0813">Transport</keyword>
<dbReference type="PIRSF" id="PIRSF039085">
    <property type="entry name" value="ABC_ATPase_HisP"/>
    <property type="match status" value="1"/>
</dbReference>
<evidence type="ECO:0000313" key="8">
    <source>
        <dbReference type="EMBL" id="MET3656820.1"/>
    </source>
</evidence>
<organism evidence="8 9">
    <name type="scientific">Sporosarcina psychrophila</name>
    <name type="common">Bacillus psychrophilus</name>
    <dbReference type="NCBI Taxonomy" id="1476"/>
    <lineage>
        <taxon>Bacteria</taxon>
        <taxon>Bacillati</taxon>
        <taxon>Bacillota</taxon>
        <taxon>Bacilli</taxon>
        <taxon>Bacillales</taxon>
        <taxon>Caryophanaceae</taxon>
        <taxon>Sporosarcina</taxon>
    </lineage>
</organism>
<accession>A0ABV2K6V5</accession>
<protein>
    <submittedName>
        <fullName evidence="8">ABC-type polar amino acid transport system ATPase subunit</fullName>
    </submittedName>
</protein>
<evidence type="ECO:0000256" key="3">
    <source>
        <dbReference type="ARBA" id="ARBA00022475"/>
    </source>
</evidence>
<keyword evidence="5" id="KW-0067">ATP-binding</keyword>
<dbReference type="InterPro" id="IPR027417">
    <property type="entry name" value="P-loop_NTPase"/>
</dbReference>
<dbReference type="PANTHER" id="PTHR43166:SF35">
    <property type="entry name" value="L-CYSTINE IMPORT ATP-BINDING PROTEIN TCYN"/>
    <property type="match status" value="1"/>
</dbReference>
<dbReference type="PROSITE" id="PS00211">
    <property type="entry name" value="ABC_TRANSPORTER_1"/>
    <property type="match status" value="1"/>
</dbReference>
<dbReference type="SMART" id="SM00382">
    <property type="entry name" value="AAA"/>
    <property type="match status" value="1"/>
</dbReference>
<comment type="caution">
    <text evidence="8">The sequence shown here is derived from an EMBL/GenBank/DDBJ whole genome shotgun (WGS) entry which is preliminary data.</text>
</comment>
<name>A0ABV2K6V5_SPOPS</name>
<evidence type="ECO:0000256" key="2">
    <source>
        <dbReference type="ARBA" id="ARBA00022448"/>
    </source>
</evidence>
<dbReference type="InterPro" id="IPR050086">
    <property type="entry name" value="MetN_ABC_transporter-like"/>
</dbReference>
<evidence type="ECO:0000256" key="5">
    <source>
        <dbReference type="ARBA" id="ARBA00022840"/>
    </source>
</evidence>
<evidence type="ECO:0000256" key="4">
    <source>
        <dbReference type="ARBA" id="ARBA00022741"/>
    </source>
</evidence>
<gene>
    <name evidence="8" type="ORF">ABIC55_001907</name>
</gene>
<keyword evidence="9" id="KW-1185">Reference proteome</keyword>
<dbReference type="PROSITE" id="PS50893">
    <property type="entry name" value="ABC_TRANSPORTER_2"/>
    <property type="match status" value="1"/>
</dbReference>